<dbReference type="AlphaFoldDB" id="A0A816E6H8"/>
<comment type="caution">
    <text evidence="15">The sequence shown here is derived from an EMBL/GenBank/DDBJ whole genome shotgun (WGS) entry which is preliminary data.</text>
</comment>
<keyword evidence="6 10" id="KW-0786">Thiamine pyrophosphate</keyword>
<keyword evidence="5 9" id="KW-0460">Magnesium</keyword>
<comment type="cofactor">
    <cofactor evidence="9">
        <name>Mg(2+)</name>
        <dbReference type="ChEBI" id="CHEBI:18420"/>
    </cofactor>
    <text evidence="9">Binds 1 Mg(2+) per subunit.</text>
</comment>
<feature type="binding site" evidence="9">
    <location>
        <position position="494"/>
    </location>
    <ligand>
        <name>Mg(2+)</name>
        <dbReference type="ChEBI" id="CHEBI:18420"/>
    </ligand>
</feature>
<feature type="transmembrane region" description="Helical" evidence="11">
    <location>
        <begin position="429"/>
        <end position="451"/>
    </location>
</feature>
<dbReference type="Pfam" id="PF00205">
    <property type="entry name" value="TPP_enzyme_M"/>
    <property type="match status" value="1"/>
</dbReference>
<evidence type="ECO:0000256" key="2">
    <source>
        <dbReference type="ARBA" id="ARBA00007812"/>
    </source>
</evidence>
<evidence type="ECO:0000256" key="1">
    <source>
        <dbReference type="ARBA" id="ARBA00001964"/>
    </source>
</evidence>
<dbReference type="InterPro" id="IPR012001">
    <property type="entry name" value="Thiamin_PyroP_enz_TPP-bd_dom"/>
</dbReference>
<dbReference type="Proteomes" id="UP000663828">
    <property type="component" value="Unassembled WGS sequence"/>
</dbReference>
<dbReference type="GO" id="GO:0000949">
    <property type="term" value="P:aromatic amino acid family catabolic process to alcohol via Ehrlich pathway"/>
    <property type="evidence" value="ECO:0007669"/>
    <property type="project" value="TreeGrafter"/>
</dbReference>
<dbReference type="GO" id="GO:0005634">
    <property type="term" value="C:nucleus"/>
    <property type="evidence" value="ECO:0007669"/>
    <property type="project" value="TreeGrafter"/>
</dbReference>
<keyword evidence="7" id="KW-0456">Lyase</keyword>
<feature type="domain" description="Thiamine pyrophosphate enzyme N-terminal TPP-binding" evidence="14">
    <location>
        <begin position="53"/>
        <end position="133"/>
    </location>
</feature>
<dbReference type="InterPro" id="IPR047213">
    <property type="entry name" value="TPP_PYR_PDC_IPDC-like"/>
</dbReference>
<dbReference type="InterPro" id="IPR011766">
    <property type="entry name" value="TPP_enzyme_TPP-bd"/>
</dbReference>
<dbReference type="PIRSF" id="PIRSF036565">
    <property type="entry name" value="Pyruvt_ip_decrb"/>
    <property type="match status" value="1"/>
</dbReference>
<evidence type="ECO:0000256" key="3">
    <source>
        <dbReference type="ARBA" id="ARBA00022723"/>
    </source>
</evidence>
<dbReference type="Pfam" id="PF02776">
    <property type="entry name" value="TPP_enzyme_N"/>
    <property type="match status" value="1"/>
</dbReference>
<dbReference type="SUPFAM" id="SSF52467">
    <property type="entry name" value="DHS-like NAD/FAD-binding domain"/>
    <property type="match status" value="1"/>
</dbReference>
<dbReference type="Gene3D" id="3.40.50.970">
    <property type="match status" value="2"/>
</dbReference>
<dbReference type="Gene3D" id="3.40.50.1220">
    <property type="entry name" value="TPP-binding domain"/>
    <property type="match status" value="1"/>
</dbReference>
<evidence type="ECO:0000256" key="11">
    <source>
        <dbReference type="SAM" id="Phobius"/>
    </source>
</evidence>
<keyword evidence="3 9" id="KW-0479">Metal-binding</keyword>
<evidence type="ECO:0000256" key="8">
    <source>
        <dbReference type="ARBA" id="ARBA00048738"/>
    </source>
</evidence>
<proteinExistence type="inferred from homology"/>
<dbReference type="Pfam" id="PF02775">
    <property type="entry name" value="TPP_enzyme_C"/>
    <property type="match status" value="1"/>
</dbReference>
<keyword evidence="11" id="KW-1133">Transmembrane helix</keyword>
<dbReference type="GO" id="GO:0000287">
    <property type="term" value="F:magnesium ion binding"/>
    <property type="evidence" value="ECO:0007669"/>
    <property type="project" value="InterPro"/>
</dbReference>
<evidence type="ECO:0000256" key="6">
    <source>
        <dbReference type="ARBA" id="ARBA00023052"/>
    </source>
</evidence>
<comment type="catalytic activity">
    <reaction evidence="8">
        <text>2-hydroxyoctadecanoyl-CoA = heptadecanal + formyl-CoA</text>
        <dbReference type="Rhea" id="RHEA:55196"/>
        <dbReference type="ChEBI" id="CHEBI:57376"/>
        <dbReference type="ChEBI" id="CHEBI:74116"/>
        <dbReference type="ChEBI" id="CHEBI:138631"/>
    </reaction>
    <physiologicalReaction direction="left-to-right" evidence="8">
        <dbReference type="Rhea" id="RHEA:55197"/>
    </physiologicalReaction>
</comment>
<evidence type="ECO:0000256" key="5">
    <source>
        <dbReference type="ARBA" id="ARBA00022842"/>
    </source>
</evidence>
<evidence type="ECO:0008006" key="17">
    <source>
        <dbReference type="Google" id="ProtNLM"/>
    </source>
</evidence>
<evidence type="ECO:0000256" key="10">
    <source>
        <dbReference type="RuleBase" id="RU362132"/>
    </source>
</evidence>
<comment type="cofactor">
    <cofactor evidence="1">
        <name>thiamine diphosphate</name>
        <dbReference type="ChEBI" id="CHEBI:58937"/>
    </cofactor>
</comment>
<evidence type="ECO:0000259" key="13">
    <source>
        <dbReference type="Pfam" id="PF02775"/>
    </source>
</evidence>
<feature type="domain" description="Thiamine pyrophosphate enzyme TPP-binding" evidence="13">
    <location>
        <begin position="422"/>
        <end position="567"/>
    </location>
</feature>
<dbReference type="SUPFAM" id="SSF52518">
    <property type="entry name" value="Thiamin diphosphate-binding fold (THDP-binding)"/>
    <property type="match status" value="2"/>
</dbReference>
<dbReference type="EMBL" id="CAJNOR010009563">
    <property type="protein sequence ID" value="CAF1645883.1"/>
    <property type="molecule type" value="Genomic_DNA"/>
</dbReference>
<dbReference type="InterPro" id="IPR012000">
    <property type="entry name" value="Thiamin_PyroP_enz_cen_dom"/>
</dbReference>
<protein>
    <recommendedName>
        <fullName evidence="17">Pyruvate decarboxylase</fullName>
    </recommendedName>
</protein>
<feature type="binding site" evidence="9">
    <location>
        <position position="465"/>
    </location>
    <ligand>
        <name>Mg(2+)</name>
        <dbReference type="ChEBI" id="CHEBI:18420"/>
    </ligand>
</feature>
<dbReference type="GO" id="GO:0005829">
    <property type="term" value="C:cytosol"/>
    <property type="evidence" value="ECO:0007669"/>
    <property type="project" value="TreeGrafter"/>
</dbReference>
<dbReference type="InterPro" id="IPR029061">
    <property type="entry name" value="THDP-binding"/>
</dbReference>
<comment type="similarity">
    <text evidence="2 10">Belongs to the TPP enzyme family.</text>
</comment>
<dbReference type="InterPro" id="IPR029035">
    <property type="entry name" value="DHS-like_NAD/FAD-binding_dom"/>
</dbReference>
<gene>
    <name evidence="15" type="ORF">XAT740_LOCUS54115</name>
</gene>
<dbReference type="InterPro" id="IPR012110">
    <property type="entry name" value="PDC/IPDC-like"/>
</dbReference>
<dbReference type="GO" id="GO:0030976">
    <property type="term" value="F:thiamine pyrophosphate binding"/>
    <property type="evidence" value="ECO:0007669"/>
    <property type="project" value="InterPro"/>
</dbReference>
<feature type="domain" description="Thiamine pyrophosphate enzyme central" evidence="12">
    <location>
        <begin position="225"/>
        <end position="338"/>
    </location>
</feature>
<evidence type="ECO:0000313" key="15">
    <source>
        <dbReference type="EMBL" id="CAF1645883.1"/>
    </source>
</evidence>
<keyword evidence="11" id="KW-0472">Membrane</keyword>
<organism evidence="15 16">
    <name type="scientific">Adineta ricciae</name>
    <name type="common">Rotifer</name>
    <dbReference type="NCBI Taxonomy" id="249248"/>
    <lineage>
        <taxon>Eukaryota</taxon>
        <taxon>Metazoa</taxon>
        <taxon>Spiralia</taxon>
        <taxon>Gnathifera</taxon>
        <taxon>Rotifera</taxon>
        <taxon>Eurotatoria</taxon>
        <taxon>Bdelloidea</taxon>
        <taxon>Adinetida</taxon>
        <taxon>Adinetidae</taxon>
        <taxon>Adineta</taxon>
    </lineage>
</organism>
<keyword evidence="11" id="KW-0812">Transmembrane</keyword>
<dbReference type="CDD" id="cd07038">
    <property type="entry name" value="TPP_PYR_PDC_IPDC_like"/>
    <property type="match status" value="1"/>
</dbReference>
<dbReference type="InterPro" id="IPR047214">
    <property type="entry name" value="TPP_PDC_IPDC"/>
</dbReference>
<dbReference type="FunFam" id="3.40.50.970:FF:000024">
    <property type="entry name" value="Pyruvate decarboxylase isozyme"/>
    <property type="match status" value="1"/>
</dbReference>
<evidence type="ECO:0000259" key="12">
    <source>
        <dbReference type="Pfam" id="PF00205"/>
    </source>
</evidence>
<evidence type="ECO:0000256" key="7">
    <source>
        <dbReference type="ARBA" id="ARBA00023239"/>
    </source>
</evidence>
<evidence type="ECO:0000259" key="14">
    <source>
        <dbReference type="Pfam" id="PF02776"/>
    </source>
</evidence>
<reference evidence="15" key="1">
    <citation type="submission" date="2021-02" db="EMBL/GenBank/DDBJ databases">
        <authorList>
            <person name="Nowell W R."/>
        </authorList>
    </citation>
    <scope>NUCLEOTIDE SEQUENCE</scope>
</reference>
<dbReference type="FunFam" id="3.40.50.970:FF:000019">
    <property type="entry name" value="Pyruvate decarboxylase isozyme"/>
    <property type="match status" value="1"/>
</dbReference>
<sequence length="597" mass="67221">MSTQQKMTIGNYLLRRLKSLGIDIIFGLPGDYNLPFLDQVEGNIFEELFVYANLDCLNSFIDFDGIEWGNNCNELNASYAADGYARIRGIAALVTTFGVGELSAINGIAGSYAEMVPVVHIVGTPPTASQASGAILHHTLGNGNFRVFANMYKEVTIAQANLTKLNAVEEIDRVLTQCLLKGRPVYIGLAVDLSDYEINIDPANIKPLNLTIPRNPKDEHQAALENILELVQKAKKLVIIVDACAIRHEMMKQVIRFVERTQLPVYVTPMAKGGIDENHPQFRGVFSGNCSTEQVQKEVYDADLILSIGSMNSDFNTGGFTYRLSQKKTIEFHTYHTKVFYAIYDKVDMRQLLPDLTEHWPANLAHQHFDKPFTIDPPVLNPKQQNEIIHEYFWHKLPDFIPENSIVVAETGTSEFGIFNMRAPKGVTFLTQILWGSIGYSVGAALGAALAGKKDNRRVYVLVGDGSFQLVCQEISSMLRFKTNIVVILLNNDGYTIEKLIHGPDRAYNNIQMWRYYKSFEYFGDGLKQNRDQATTGFAGQVKTREEFEKTMAQVAKETDKTHFVEVIMPPMDAPQSLVLTIEGTREYKKREREMQE</sequence>
<keyword evidence="16" id="KW-1185">Reference proteome</keyword>
<evidence type="ECO:0000256" key="4">
    <source>
        <dbReference type="ARBA" id="ARBA00022793"/>
    </source>
</evidence>
<evidence type="ECO:0000256" key="9">
    <source>
        <dbReference type="PIRSR" id="PIRSR036565-2"/>
    </source>
</evidence>
<dbReference type="PANTHER" id="PTHR43452:SF30">
    <property type="entry name" value="PYRUVATE DECARBOXYLASE ISOZYME 1-RELATED"/>
    <property type="match status" value="1"/>
</dbReference>
<evidence type="ECO:0000313" key="16">
    <source>
        <dbReference type="Proteomes" id="UP000663828"/>
    </source>
</evidence>
<dbReference type="GO" id="GO:0004737">
    <property type="term" value="F:pyruvate decarboxylase activity"/>
    <property type="evidence" value="ECO:0007669"/>
    <property type="project" value="TreeGrafter"/>
</dbReference>
<accession>A0A816E6H8</accession>
<feature type="binding site" evidence="9">
    <location>
        <position position="492"/>
    </location>
    <ligand>
        <name>Mg(2+)</name>
        <dbReference type="ChEBI" id="CHEBI:18420"/>
    </ligand>
</feature>
<dbReference type="PANTHER" id="PTHR43452">
    <property type="entry name" value="PYRUVATE DECARBOXYLASE"/>
    <property type="match status" value="1"/>
</dbReference>
<name>A0A816E6H8_ADIRI</name>
<keyword evidence="4" id="KW-0210">Decarboxylase</keyword>
<dbReference type="CDD" id="cd02005">
    <property type="entry name" value="TPP_PDC_IPDC"/>
    <property type="match status" value="1"/>
</dbReference>